<keyword evidence="4" id="KW-1185">Reference proteome</keyword>
<evidence type="ECO:0000259" key="2">
    <source>
        <dbReference type="SMART" id="SM00363"/>
    </source>
</evidence>
<sequence>MNKKEFLRKINYEDKVILSNIYDKISLHEKIGRPVYTNEFYPPVIWKSLLKISVELNCKICTYGVFDESDRRLISIMSKDENDTIYDYPVELLKIKNKSNFSRLKHSDFLGALVGQGIKREKFGDLILEEQTCYVPVCSDISKFIKENLVKIGKNPCEIETIDIENTKVPEYKFEKSNIVVTSMRIDAVVAGICGISRNVSADMIKKGLILLDYEKIVEKDVNLDIGSIITVRGYGKFKIHEIIGKTQKGKEKLVIKKYI</sequence>
<dbReference type="InterPro" id="IPR012677">
    <property type="entry name" value="Nucleotide-bd_a/b_plait_sf"/>
</dbReference>
<dbReference type="InterPro" id="IPR040591">
    <property type="entry name" value="RqcP2_RBD"/>
</dbReference>
<dbReference type="STRING" id="1121305.CLCOL_04240"/>
<dbReference type="RefSeq" id="WP_061857358.1">
    <property type="nucleotide sequence ID" value="NZ_LTBB01000002.1"/>
</dbReference>
<reference evidence="3 4" key="1">
    <citation type="submission" date="2016-02" db="EMBL/GenBank/DDBJ databases">
        <title>Genome sequence of Clostridium colicanis DSM 13634.</title>
        <authorList>
            <person name="Poehlein A."/>
            <person name="Daniel R."/>
        </authorList>
    </citation>
    <scope>NUCLEOTIDE SEQUENCE [LARGE SCALE GENOMIC DNA]</scope>
    <source>
        <strain evidence="3 4">DSM 13634</strain>
    </source>
</reference>
<keyword evidence="1" id="KW-0694">RNA-binding</keyword>
<dbReference type="PATRIC" id="fig|1121305.3.peg.426"/>
<evidence type="ECO:0000313" key="3">
    <source>
        <dbReference type="EMBL" id="KYH29786.1"/>
    </source>
</evidence>
<dbReference type="AlphaFoldDB" id="A0A151AQ67"/>
<feature type="domain" description="RNA-binding S4" evidence="2">
    <location>
        <begin position="184"/>
        <end position="244"/>
    </location>
</feature>
<dbReference type="SUPFAM" id="SSF55174">
    <property type="entry name" value="Alpha-L RNA-binding motif"/>
    <property type="match status" value="1"/>
</dbReference>
<dbReference type="PROSITE" id="PS50889">
    <property type="entry name" value="S4"/>
    <property type="match status" value="1"/>
</dbReference>
<dbReference type="InterPro" id="IPR002942">
    <property type="entry name" value="S4_RNA-bd"/>
</dbReference>
<evidence type="ECO:0000313" key="4">
    <source>
        <dbReference type="Proteomes" id="UP000075374"/>
    </source>
</evidence>
<gene>
    <name evidence="3" type="ORF">CLCOL_04240</name>
</gene>
<dbReference type="EMBL" id="LTBB01000002">
    <property type="protein sequence ID" value="KYH29786.1"/>
    <property type="molecule type" value="Genomic_DNA"/>
</dbReference>
<dbReference type="Gene3D" id="3.30.70.330">
    <property type="match status" value="1"/>
</dbReference>
<accession>A0A151AQ67</accession>
<dbReference type="GO" id="GO:0003723">
    <property type="term" value="F:RNA binding"/>
    <property type="evidence" value="ECO:0007669"/>
    <property type="project" value="UniProtKB-KW"/>
</dbReference>
<dbReference type="PANTHER" id="PTHR13633">
    <property type="entry name" value="MITOCHONDRIAL TRANSCRIPTION RESCUE FACTOR 1"/>
    <property type="match status" value="1"/>
</dbReference>
<name>A0A151AQ67_9CLOT</name>
<dbReference type="SMART" id="SM00363">
    <property type="entry name" value="S4"/>
    <property type="match status" value="1"/>
</dbReference>
<organism evidence="3 4">
    <name type="scientific">Clostridium colicanis DSM 13634</name>
    <dbReference type="NCBI Taxonomy" id="1121305"/>
    <lineage>
        <taxon>Bacteria</taxon>
        <taxon>Bacillati</taxon>
        <taxon>Bacillota</taxon>
        <taxon>Clostridia</taxon>
        <taxon>Eubacteriales</taxon>
        <taxon>Clostridiaceae</taxon>
        <taxon>Clostridium</taxon>
    </lineage>
</organism>
<protein>
    <recommendedName>
        <fullName evidence="2">RNA-binding S4 domain-containing protein</fullName>
    </recommendedName>
</protein>
<evidence type="ECO:0000256" key="1">
    <source>
        <dbReference type="PROSITE-ProRule" id="PRU00182"/>
    </source>
</evidence>
<dbReference type="PANTHER" id="PTHR13633:SF3">
    <property type="entry name" value="MITOCHONDRIAL TRANSCRIPTION RESCUE FACTOR 1"/>
    <property type="match status" value="1"/>
</dbReference>
<dbReference type="Pfam" id="PF17774">
    <property type="entry name" value="YlmH_RBD"/>
    <property type="match status" value="1"/>
</dbReference>
<comment type="caution">
    <text evidence="3">The sequence shown here is derived from an EMBL/GenBank/DDBJ whole genome shotgun (WGS) entry which is preliminary data.</text>
</comment>
<proteinExistence type="predicted"/>
<dbReference type="Proteomes" id="UP000075374">
    <property type="component" value="Unassembled WGS sequence"/>
</dbReference>